<sequence>MKKVIGILAVALVSVTISCKDNKEQEEGTMHNKEMQTESHEGHDHSKMEETATMYYCPMKCEGEKTYDKAGECPKCGMDLVVVEKE</sequence>
<dbReference type="Pfam" id="PF19335">
    <property type="entry name" value="HMBD"/>
    <property type="match status" value="1"/>
</dbReference>
<gene>
    <name evidence="3" type="ORF">FIA58_016455</name>
</gene>
<protein>
    <recommendedName>
        <fullName evidence="2">Heavy metal binding domain-containing protein</fullName>
    </recommendedName>
</protein>
<dbReference type="Proteomes" id="UP000817854">
    <property type="component" value="Unassembled WGS sequence"/>
</dbReference>
<dbReference type="RefSeq" id="WP_140963788.1">
    <property type="nucleotide sequence ID" value="NZ_VEVQ02000012.1"/>
</dbReference>
<dbReference type="InterPro" id="IPR045800">
    <property type="entry name" value="HMBD"/>
</dbReference>
<reference evidence="4" key="1">
    <citation type="submission" date="2019-05" db="EMBL/GenBank/DDBJ databases">
        <title>Flavobacterium profundi sp. nov., isolated from a deep-sea seamount.</title>
        <authorList>
            <person name="Zhang D.-C."/>
        </authorList>
    </citation>
    <scope>NUCLEOTIDE SEQUENCE [LARGE SCALE GENOMIC DNA]</scope>
    <source>
        <strain evidence="4">EC11</strain>
    </source>
</reference>
<evidence type="ECO:0000256" key="1">
    <source>
        <dbReference type="SAM" id="MobiDB-lite"/>
    </source>
</evidence>
<evidence type="ECO:0000259" key="2">
    <source>
        <dbReference type="Pfam" id="PF19335"/>
    </source>
</evidence>
<reference evidence="3 4" key="2">
    <citation type="submission" date="2019-05" db="EMBL/GenBank/DDBJ databases">
        <authorList>
            <person name="Lianzixin W."/>
        </authorList>
    </citation>
    <scope>NUCLEOTIDE SEQUENCE [LARGE SCALE GENOMIC DNA]</scope>
    <source>
        <strain evidence="3 4">EC11</strain>
    </source>
</reference>
<name>A0ABX0IUP0_9FLAO</name>
<keyword evidence="4" id="KW-1185">Reference proteome</keyword>
<feature type="domain" description="Heavy metal binding" evidence="2">
    <location>
        <begin position="55"/>
        <end position="81"/>
    </location>
</feature>
<feature type="region of interest" description="Disordered" evidence="1">
    <location>
        <begin position="23"/>
        <end position="47"/>
    </location>
</feature>
<dbReference type="PROSITE" id="PS51257">
    <property type="entry name" value="PROKAR_LIPOPROTEIN"/>
    <property type="match status" value="1"/>
</dbReference>
<proteinExistence type="predicted"/>
<comment type="caution">
    <text evidence="3">The sequence shown here is derived from an EMBL/GenBank/DDBJ whole genome shotgun (WGS) entry which is preliminary data.</text>
</comment>
<dbReference type="EMBL" id="VEVQ02000012">
    <property type="protein sequence ID" value="NHN27276.1"/>
    <property type="molecule type" value="Genomic_DNA"/>
</dbReference>
<reference evidence="3 4" key="3">
    <citation type="submission" date="2020-02" db="EMBL/GenBank/DDBJ databases">
        <title>Flavobacterium profundi sp. nov., isolated from a deep-sea seamount.</title>
        <authorList>
            <person name="Zhang D.-C."/>
        </authorList>
    </citation>
    <scope>NUCLEOTIDE SEQUENCE [LARGE SCALE GENOMIC DNA]</scope>
    <source>
        <strain evidence="3 4">EC11</strain>
    </source>
</reference>
<accession>A0ABX0IUP0</accession>
<evidence type="ECO:0000313" key="3">
    <source>
        <dbReference type="EMBL" id="NHN27276.1"/>
    </source>
</evidence>
<organism evidence="3 4">
    <name type="scientific">Flavobacterium jejuense</name>
    <dbReference type="NCBI Taxonomy" id="1544455"/>
    <lineage>
        <taxon>Bacteria</taxon>
        <taxon>Pseudomonadati</taxon>
        <taxon>Bacteroidota</taxon>
        <taxon>Flavobacteriia</taxon>
        <taxon>Flavobacteriales</taxon>
        <taxon>Flavobacteriaceae</taxon>
        <taxon>Flavobacterium</taxon>
    </lineage>
</organism>
<evidence type="ECO:0000313" key="4">
    <source>
        <dbReference type="Proteomes" id="UP000817854"/>
    </source>
</evidence>